<evidence type="ECO:0000256" key="10">
    <source>
        <dbReference type="ARBA" id="ARBA00023004"/>
    </source>
</evidence>
<dbReference type="CDD" id="cd18788">
    <property type="entry name" value="SF2_C_XPD"/>
    <property type="match status" value="1"/>
</dbReference>
<protein>
    <recommendedName>
        <fullName evidence="17">Regulator of telomere elongation helicase 1 homolog</fullName>
    </recommendedName>
</protein>
<dbReference type="PROSITE" id="PS51192">
    <property type="entry name" value="HELICASE_ATP_BIND_1"/>
    <property type="match status" value="1"/>
</dbReference>
<dbReference type="GO" id="GO:0010569">
    <property type="term" value="P:regulation of double-strand break repair via homologous recombination"/>
    <property type="evidence" value="ECO:0007669"/>
    <property type="project" value="TreeGrafter"/>
</dbReference>
<evidence type="ECO:0000256" key="12">
    <source>
        <dbReference type="ARBA" id="ARBA00023125"/>
    </source>
</evidence>
<dbReference type="SMART" id="SM00487">
    <property type="entry name" value="DEXDc"/>
    <property type="match status" value="1"/>
</dbReference>
<dbReference type="Pfam" id="PF06733">
    <property type="entry name" value="DEAD_2"/>
    <property type="match status" value="1"/>
</dbReference>
<evidence type="ECO:0000256" key="1">
    <source>
        <dbReference type="ARBA" id="ARBA00004123"/>
    </source>
</evidence>
<dbReference type="InterPro" id="IPR013020">
    <property type="entry name" value="Rad3/Chl1-like"/>
</dbReference>
<evidence type="ECO:0000256" key="11">
    <source>
        <dbReference type="ARBA" id="ARBA00023014"/>
    </source>
</evidence>
<feature type="domain" description="Helicase ATP-binding" evidence="18">
    <location>
        <begin position="29"/>
        <end position="283"/>
    </location>
</feature>
<comment type="subcellular location">
    <subcellularLocation>
        <location evidence="1">Nucleus</location>
    </subcellularLocation>
</comment>
<evidence type="ECO:0000313" key="21">
    <source>
        <dbReference type="Proteomes" id="UP000230069"/>
    </source>
</evidence>
<reference evidence="20 21" key="1">
    <citation type="submission" date="2017-09" db="EMBL/GenBank/DDBJ databases">
        <title>WGS assembly of Aquilegia coerulea Goldsmith.</title>
        <authorList>
            <person name="Hodges S."/>
            <person name="Kramer E."/>
            <person name="Nordborg M."/>
            <person name="Tomkins J."/>
            <person name="Borevitz J."/>
            <person name="Derieg N."/>
            <person name="Yan J."/>
            <person name="Mihaltcheva S."/>
            <person name="Hayes R.D."/>
            <person name="Rokhsar D."/>
        </authorList>
    </citation>
    <scope>NUCLEOTIDE SEQUENCE [LARGE SCALE GENOMIC DNA]</scope>
    <source>
        <strain evidence="21">cv. Goldsmith</strain>
    </source>
</reference>
<dbReference type="Pfam" id="PF23116">
    <property type="entry name" value="HHD_RTEL1"/>
    <property type="match status" value="1"/>
</dbReference>
<dbReference type="PANTHER" id="PTHR11472:SF34">
    <property type="entry name" value="REGULATOR OF TELOMERE ELONGATION HELICASE 1"/>
    <property type="match status" value="1"/>
</dbReference>
<dbReference type="Pfam" id="PF23109">
    <property type="entry name" value="ARCH_RTEL1"/>
    <property type="match status" value="1"/>
</dbReference>
<comment type="catalytic activity">
    <reaction evidence="16">
        <text>ATP + H2O = ADP + phosphate + H(+)</text>
        <dbReference type="Rhea" id="RHEA:13065"/>
        <dbReference type="ChEBI" id="CHEBI:15377"/>
        <dbReference type="ChEBI" id="CHEBI:15378"/>
        <dbReference type="ChEBI" id="CHEBI:30616"/>
        <dbReference type="ChEBI" id="CHEBI:43474"/>
        <dbReference type="ChEBI" id="CHEBI:456216"/>
    </reaction>
</comment>
<dbReference type="InParanoid" id="A0A2G5DGK4"/>
<evidence type="ECO:0000259" key="18">
    <source>
        <dbReference type="PROSITE" id="PS51192"/>
    </source>
</evidence>
<keyword evidence="15" id="KW-0539">Nucleus</keyword>
<keyword evidence="6" id="KW-0227">DNA damage</keyword>
<evidence type="ECO:0000256" key="6">
    <source>
        <dbReference type="ARBA" id="ARBA00022763"/>
    </source>
</evidence>
<evidence type="ECO:0000256" key="5">
    <source>
        <dbReference type="ARBA" id="ARBA00022741"/>
    </source>
</evidence>
<dbReference type="SMART" id="SM00488">
    <property type="entry name" value="DEXDc2"/>
    <property type="match status" value="1"/>
</dbReference>
<dbReference type="SUPFAM" id="SSF52540">
    <property type="entry name" value="P-loop containing nucleoside triphosphate hydrolases"/>
    <property type="match status" value="1"/>
</dbReference>
<keyword evidence="9" id="KW-0067">ATP-binding</keyword>
<dbReference type="InterPro" id="IPR045028">
    <property type="entry name" value="DinG/Rad3-like"/>
</dbReference>
<keyword evidence="3" id="KW-0004">4Fe-4S</keyword>
<dbReference type="GO" id="GO:0070182">
    <property type="term" value="F:DNA polymerase binding"/>
    <property type="evidence" value="ECO:0007669"/>
    <property type="project" value="TreeGrafter"/>
</dbReference>
<proteinExistence type="inferred from homology"/>
<dbReference type="STRING" id="218851.A0A2G5DGK4"/>
<keyword evidence="13" id="KW-0234">DNA repair</keyword>
<evidence type="ECO:0000256" key="2">
    <source>
        <dbReference type="ARBA" id="ARBA00009146"/>
    </source>
</evidence>
<dbReference type="Pfam" id="PF13307">
    <property type="entry name" value="Helicase_C_2"/>
    <property type="match status" value="1"/>
</dbReference>
<dbReference type="GO" id="GO:0051539">
    <property type="term" value="F:4 iron, 4 sulfur cluster binding"/>
    <property type="evidence" value="ECO:0007669"/>
    <property type="project" value="UniProtKB-KW"/>
</dbReference>
<dbReference type="Gene3D" id="1.20.1160.20">
    <property type="match status" value="1"/>
</dbReference>
<gene>
    <name evidence="20" type="ORF">AQUCO_02000207v1</name>
</gene>
<dbReference type="GO" id="GO:0046872">
    <property type="term" value="F:metal ion binding"/>
    <property type="evidence" value="ECO:0007669"/>
    <property type="project" value="UniProtKB-KW"/>
</dbReference>
<keyword evidence="10" id="KW-0408">Iron</keyword>
<dbReference type="InterPro" id="IPR014001">
    <property type="entry name" value="Helicase_ATP-bd"/>
</dbReference>
<dbReference type="GO" id="GO:0005634">
    <property type="term" value="C:nucleus"/>
    <property type="evidence" value="ECO:0007669"/>
    <property type="project" value="UniProtKB-SubCell"/>
</dbReference>
<dbReference type="GO" id="GO:0005524">
    <property type="term" value="F:ATP binding"/>
    <property type="evidence" value="ECO:0007669"/>
    <property type="project" value="UniProtKB-KW"/>
</dbReference>
<organism evidence="20 21">
    <name type="scientific">Aquilegia coerulea</name>
    <name type="common">Rocky mountain columbine</name>
    <dbReference type="NCBI Taxonomy" id="218851"/>
    <lineage>
        <taxon>Eukaryota</taxon>
        <taxon>Viridiplantae</taxon>
        <taxon>Streptophyta</taxon>
        <taxon>Embryophyta</taxon>
        <taxon>Tracheophyta</taxon>
        <taxon>Spermatophyta</taxon>
        <taxon>Magnoliopsida</taxon>
        <taxon>Ranunculales</taxon>
        <taxon>Ranunculaceae</taxon>
        <taxon>Thalictroideae</taxon>
        <taxon>Aquilegia</taxon>
    </lineage>
</organism>
<evidence type="ECO:0000256" key="15">
    <source>
        <dbReference type="ARBA" id="ARBA00023242"/>
    </source>
</evidence>
<dbReference type="GO" id="GO:0016818">
    <property type="term" value="F:hydrolase activity, acting on acid anhydrides, in phosphorus-containing anhydrides"/>
    <property type="evidence" value="ECO:0007669"/>
    <property type="project" value="InterPro"/>
</dbReference>
<dbReference type="OrthoDB" id="19182at2759"/>
<evidence type="ECO:0000313" key="20">
    <source>
        <dbReference type="EMBL" id="PIA42612.1"/>
    </source>
</evidence>
<dbReference type="InterPro" id="IPR057498">
    <property type="entry name" value="Rtel1_ARCH"/>
</dbReference>
<dbReference type="GO" id="GO:0006281">
    <property type="term" value="P:DNA repair"/>
    <property type="evidence" value="ECO:0007669"/>
    <property type="project" value="UniProtKB-KW"/>
</dbReference>
<dbReference type="PANTHER" id="PTHR11472">
    <property type="entry name" value="DNA REPAIR DEAD HELICASE RAD3/XP-D SUBFAMILY MEMBER"/>
    <property type="match status" value="1"/>
</dbReference>
<keyword evidence="12" id="KW-0238">DNA-binding</keyword>
<name>A0A2G5DGK4_AQUCA</name>
<keyword evidence="5" id="KW-0547">Nucleotide-binding</keyword>
<evidence type="ECO:0000256" key="14">
    <source>
        <dbReference type="ARBA" id="ARBA00023235"/>
    </source>
</evidence>
<dbReference type="Gene3D" id="3.40.50.300">
    <property type="entry name" value="P-loop containing nucleotide triphosphate hydrolases"/>
    <property type="match status" value="2"/>
</dbReference>
<accession>A0A2G5DGK4</accession>
<evidence type="ECO:0000256" key="17">
    <source>
        <dbReference type="ARBA" id="ARBA00073810"/>
    </source>
</evidence>
<dbReference type="PROSITE" id="PS51193">
    <property type="entry name" value="HELICASE_ATP_BIND_2"/>
    <property type="match status" value="1"/>
</dbReference>
<dbReference type="InterPro" id="IPR006555">
    <property type="entry name" value="ATP-dep_Helicase_C"/>
</dbReference>
<dbReference type="CDD" id="cd13932">
    <property type="entry name" value="HN_RTEL1"/>
    <property type="match status" value="1"/>
</dbReference>
<dbReference type="CDD" id="cd17970">
    <property type="entry name" value="DEAHc_FancJ"/>
    <property type="match status" value="1"/>
</dbReference>
<evidence type="ECO:0000256" key="3">
    <source>
        <dbReference type="ARBA" id="ARBA00022485"/>
    </source>
</evidence>
<dbReference type="EMBL" id="KZ305037">
    <property type="protein sequence ID" value="PIA42612.1"/>
    <property type="molecule type" value="Genomic_DNA"/>
</dbReference>
<dbReference type="NCBIfam" id="TIGR00604">
    <property type="entry name" value="rad3"/>
    <property type="match status" value="1"/>
</dbReference>
<keyword evidence="21" id="KW-1185">Reference proteome</keyword>
<dbReference type="InterPro" id="IPR014013">
    <property type="entry name" value="Helic_SF1/SF2_ATP-bd_DinG/Rad3"/>
</dbReference>
<evidence type="ECO:0000256" key="7">
    <source>
        <dbReference type="ARBA" id="ARBA00022801"/>
    </source>
</evidence>
<dbReference type="GO" id="GO:0003677">
    <property type="term" value="F:DNA binding"/>
    <property type="evidence" value="ECO:0007669"/>
    <property type="project" value="UniProtKB-KW"/>
</dbReference>
<dbReference type="InterPro" id="IPR010614">
    <property type="entry name" value="RAD3-like_helicase_DEAD"/>
</dbReference>
<keyword evidence="4" id="KW-0479">Metal-binding</keyword>
<dbReference type="GO" id="GO:0003678">
    <property type="term" value="F:DNA helicase activity"/>
    <property type="evidence" value="ECO:0007669"/>
    <property type="project" value="InterPro"/>
</dbReference>
<dbReference type="GO" id="GO:0045910">
    <property type="term" value="P:negative regulation of DNA recombination"/>
    <property type="evidence" value="ECO:0007669"/>
    <property type="project" value="TreeGrafter"/>
</dbReference>
<dbReference type="AlphaFoldDB" id="A0A2G5DGK4"/>
<dbReference type="FunCoup" id="A0A2G5DGK4">
    <property type="interactions" value="2529"/>
</dbReference>
<dbReference type="SMART" id="SM00491">
    <property type="entry name" value="HELICc2"/>
    <property type="match status" value="1"/>
</dbReference>
<dbReference type="Proteomes" id="UP000230069">
    <property type="component" value="Unassembled WGS sequence"/>
</dbReference>
<dbReference type="InterPro" id="IPR049909">
    <property type="entry name" value="Rtel1_HHD"/>
</dbReference>
<evidence type="ECO:0000259" key="19">
    <source>
        <dbReference type="PROSITE" id="PS51193"/>
    </source>
</evidence>
<dbReference type="InterPro" id="IPR027417">
    <property type="entry name" value="P-loop_NTPase"/>
</dbReference>
<dbReference type="InterPro" id="IPR006554">
    <property type="entry name" value="Helicase-like_DEXD_c2"/>
</dbReference>
<evidence type="ECO:0000256" key="9">
    <source>
        <dbReference type="ARBA" id="ARBA00022840"/>
    </source>
</evidence>
<keyword evidence="8" id="KW-0347">Helicase</keyword>
<keyword evidence="7" id="KW-0378">Hydrolase</keyword>
<feature type="domain" description="Helicase ATP-binding" evidence="19">
    <location>
        <begin position="7"/>
        <end position="292"/>
    </location>
</feature>
<comment type="similarity">
    <text evidence="2">Belongs to the helicase family. RAD3/XPD subfamily.</text>
</comment>
<dbReference type="FunFam" id="3.40.50.300:FF:000431">
    <property type="entry name" value="Regulator of telomere elongation helicase 1"/>
    <property type="match status" value="1"/>
</dbReference>
<dbReference type="GO" id="GO:0090657">
    <property type="term" value="P:telomeric loop disassembly"/>
    <property type="evidence" value="ECO:0007669"/>
    <property type="project" value="TreeGrafter"/>
</dbReference>
<evidence type="ECO:0000256" key="4">
    <source>
        <dbReference type="ARBA" id="ARBA00022723"/>
    </source>
</evidence>
<evidence type="ECO:0000256" key="16">
    <source>
        <dbReference type="ARBA" id="ARBA00049360"/>
    </source>
</evidence>
<keyword evidence="14" id="KW-0413">Isomerase</keyword>
<evidence type="ECO:0000256" key="13">
    <source>
        <dbReference type="ARBA" id="ARBA00023204"/>
    </source>
</evidence>
<dbReference type="GO" id="GO:1904430">
    <property type="term" value="P:negative regulation of t-circle formation"/>
    <property type="evidence" value="ECO:0007669"/>
    <property type="project" value="TreeGrafter"/>
</dbReference>
<sequence>MPIYKIRGIDVDFPYEAYDCQIVYMEKVIQSLQQKCNALLESPTGTGKTLCLLCATLAWRRSLGEFSTDRNSCNWGGSSQADGLLSSQKSGELKLPTIVYTTRTHSQLQQVIQELKRTNYRPKMVVIGSREQLCINEDVQVLRGRAQTNACQFLRRKRNCSNYKSLPDFVKNNQSLGDDPIDIEDLVSIGRIQGPCPYYLSRELHKVVDILFAPYNYLIDRGNRKSLTINWHDSVLIFDEAHNLEGICADAASFDLTSGLLTACISEAKKCVDLCVEKRAVEKMNDKSFDPNDFAILRALLLKLEKRIAEVPIESKELGFTRPGPYIFELLAELNITEDTSNMLIDTITNGVTLLEDAENASTSGANKMKGTVFRLETMADILQIIFNGVDQSHARSYRVHVQENETRSLDAFKGKASRTLSWWCFNPGIAMGEFSKIGVGSIILTSGTLSPLDSFAQELKLQFPVRLENPHVISSNQIWAGVVPSGPSGCCFNSSYRNRDSLAYKQELGNAIANFARIVPDGLLVFFPSYYLLDLCIGCWKNMSHSSSTNSSTIWERICKHKQPVIEPKQSSLFNSSIEDFMTKLKDISTSGAVFFAVCRGKVSEGLDFADHTGRAVVITGMPFATWNDPKVRLKRDYLDQLEKNDFKALTGDQWYNQQATRAVNQAVGRVIRHRHDYGAIIFCDERFTAQLYNCSKPIDWNLITEKGDMKACLFSTGCIKGRGQLYKFEQPKNQHQISRWIQPHIKCYSNFGEVVFTLTRFFRDKVTPELVKPDLTKSLRSDNTSDVKISLHQRNFMLEGATTVLTTTDQDCSGSNSCSNLEEILPANRSTLTSLKNGSDKILKHPRDKFGKVNKLGAPVPKSRDPQYQKTAVVDLTSDSEWDEQSNILFSSKKSKILKVDPDVTLYSENQLCLGQLPDTGKGQLPSYPSPKVLEKQCRQSQLAQCSFAKASIDKDNENKRNVQISPVVKLEGNVTSKETALGFPAQKDIPSGSLPRNEESRGSAFLIQVQEKLSATEYREFVDYMKALKTKTMKVAHVLQSIATLFSSPERHFLLKRFKDYIPAKYQPMYEQYLKTYEAAVTS</sequence>
<keyword evidence="11" id="KW-0411">Iron-sulfur</keyword>
<evidence type="ECO:0000256" key="8">
    <source>
        <dbReference type="ARBA" id="ARBA00022806"/>
    </source>
</evidence>